<feature type="chain" id="PRO_5046953781" evidence="1">
    <location>
        <begin position="32"/>
        <end position="997"/>
    </location>
</feature>
<keyword evidence="3" id="KW-1185">Reference proteome</keyword>
<comment type="caution">
    <text evidence="2">The sequence shown here is derived from an EMBL/GenBank/DDBJ whole genome shotgun (WGS) entry which is preliminary data.</text>
</comment>
<sequence length="997" mass="112476">MELKALFRTRAVMSFMLALICVLGPTLTALADNNGTLPKASSTSGGAEAASHAANIANTAKNLIPTYTEVLEGWKKNGAKEYHTGSMTLSAASLSGKSANANVAVESYDGKNNVLVWKAKGDEWVEYDLEVAQGGLYTIEMSYHPFVDSRDRKPIALSLSVDGVSPYLESKSIELYRHWKDKMPIVKDDNGDEIRPAANDISSWQTWELRDMSGAYLDPLLWNLTPGKHKIRLAGSDPMALESISFKAPVPVANYEAVKKEQPKNASPVEADPIVIEAEQVGWKNDSSITLAYDNDIANSPYVRGKISYNTLDGSHWSSKNQEISWSFDAPAAGFYKIALRQQQSLVSNRSSFRTIMINGKVPFSELKAYRFPYATGWKGRELANDEGEPYQFYLEKGTNTISMRVTQAPLIPAAAEMDKGIATLVKLSTDLRTLTGGVDDKNRTWDLKKDLPGFVEQLQELNDNLAATREQLTAINGRSDALSQGLVTVSKDIETLLKYPDEIPYDAGRMNSMQGKLADLVKQLSSQPLQIDRIFIVPAQKPFPKMESTFAEKIQGSIINFFNSFRSKEVSEKTDDQVLNVWMNRGRDYVNLLQSMANEMFTPQTGIKVKINLLKDDKLLLLMNAAGMAPDVGIGLPHDTPFDYAIRNGVYNLKQFPDFDDVYKQFAPGAWMPYFYDGGYYAVPETQTFSMMFYRKDILQNLGLSVPDTWDDMYRMLPVLQQNGMNFTPVEHSIFMQMHGLEYIKQDGSRTGFNNDKGFEAFKEWTDLQNKYGIDQRSDNFVQHFRDGSYPIGIADLNGYLQLTVAAPELNGVWGVAPIPGVKQADGTVVRWTGGNGGDQFASAIFKHTKKPQESWEFLKWWMSEEVQEKYGLDLETLNGVTFRWYTSNVDSFVKLPWKEEDLQAILEQWKWFREVAKVPGSYYMERELTNAWTRTVINGENYRTSLETAIKEVDREIQRKMQEFHYVDANGQLVRSLNLPVITKPWEGVDKYVKK</sequence>
<proteinExistence type="predicted"/>
<evidence type="ECO:0000313" key="2">
    <source>
        <dbReference type="EMBL" id="MVQ38727.1"/>
    </source>
</evidence>
<feature type="signal peptide" evidence="1">
    <location>
        <begin position="1"/>
        <end position="31"/>
    </location>
</feature>
<dbReference type="Proteomes" id="UP000467637">
    <property type="component" value="Unassembled WGS sequence"/>
</dbReference>
<protein>
    <submittedName>
        <fullName evidence="2">Extracellular solute-binding protein</fullName>
    </submittedName>
</protein>
<dbReference type="Pfam" id="PF01547">
    <property type="entry name" value="SBP_bac_1"/>
    <property type="match status" value="1"/>
</dbReference>
<dbReference type="PANTHER" id="PTHR43649:SF27">
    <property type="entry name" value="EXTRACELLULAR SOLUTE-BINDING PROTEIN FAMILY 1"/>
    <property type="match status" value="1"/>
</dbReference>
<dbReference type="Gene3D" id="3.40.190.10">
    <property type="entry name" value="Periplasmic binding protein-like II"/>
    <property type="match status" value="1"/>
</dbReference>
<dbReference type="Gene3D" id="2.60.120.260">
    <property type="entry name" value="Galactose-binding domain-like"/>
    <property type="match status" value="2"/>
</dbReference>
<dbReference type="EMBL" id="WSEM01000031">
    <property type="protein sequence ID" value="MVQ38727.1"/>
    <property type="molecule type" value="Genomic_DNA"/>
</dbReference>
<organism evidence="2 3">
    <name type="scientific">Paenibacillus anseongense</name>
    <dbReference type="NCBI Taxonomy" id="2682845"/>
    <lineage>
        <taxon>Bacteria</taxon>
        <taxon>Bacillati</taxon>
        <taxon>Bacillota</taxon>
        <taxon>Bacilli</taxon>
        <taxon>Bacillales</taxon>
        <taxon>Paenibacillaceae</taxon>
        <taxon>Paenibacillus</taxon>
    </lineage>
</organism>
<keyword evidence="1" id="KW-0732">Signal</keyword>
<evidence type="ECO:0000256" key="1">
    <source>
        <dbReference type="SAM" id="SignalP"/>
    </source>
</evidence>
<dbReference type="InterPro" id="IPR006059">
    <property type="entry name" value="SBP"/>
</dbReference>
<dbReference type="PANTHER" id="PTHR43649">
    <property type="entry name" value="ARABINOSE-BINDING PROTEIN-RELATED"/>
    <property type="match status" value="1"/>
</dbReference>
<accession>A0ABW9UF10</accession>
<dbReference type="SUPFAM" id="SSF53850">
    <property type="entry name" value="Periplasmic binding protein-like II"/>
    <property type="match status" value="1"/>
</dbReference>
<dbReference type="InterPro" id="IPR050490">
    <property type="entry name" value="Bact_solute-bd_prot1"/>
</dbReference>
<name>A0ABW9UF10_9BACL</name>
<gene>
    <name evidence="2" type="ORF">GON05_29485</name>
</gene>
<evidence type="ECO:0000313" key="3">
    <source>
        <dbReference type="Proteomes" id="UP000467637"/>
    </source>
</evidence>
<reference evidence="2 3" key="1">
    <citation type="submission" date="2019-12" db="EMBL/GenBank/DDBJ databases">
        <authorList>
            <person name="Huq M.A."/>
        </authorList>
    </citation>
    <scope>NUCLEOTIDE SEQUENCE [LARGE SCALE GENOMIC DNA]</scope>
    <source>
        <strain evidence="2 3">MAH-34</strain>
    </source>
</reference>